<feature type="compositionally biased region" description="Basic and acidic residues" evidence="2">
    <location>
        <begin position="1043"/>
        <end position="1052"/>
    </location>
</feature>
<dbReference type="GO" id="GO:0003677">
    <property type="term" value="F:DNA binding"/>
    <property type="evidence" value="ECO:0007669"/>
    <property type="project" value="InterPro"/>
</dbReference>
<dbReference type="PANTHER" id="PTHR11426">
    <property type="entry name" value="HISTONE H3"/>
    <property type="match status" value="1"/>
</dbReference>
<protein>
    <recommendedName>
        <fullName evidence="3">Core Histone H2A/H2B/H3 domain-containing protein</fullName>
    </recommendedName>
</protein>
<evidence type="ECO:0000313" key="5">
    <source>
        <dbReference type="Proteomes" id="UP000265515"/>
    </source>
</evidence>
<dbReference type="InterPro" id="IPR000164">
    <property type="entry name" value="Histone_H3/CENP-A"/>
</dbReference>
<dbReference type="InterPro" id="IPR009072">
    <property type="entry name" value="Histone-fold"/>
</dbReference>
<dbReference type="SMART" id="SM00428">
    <property type="entry name" value="H3"/>
    <property type="match status" value="1"/>
</dbReference>
<feature type="compositionally biased region" description="Basic and acidic residues" evidence="2">
    <location>
        <begin position="997"/>
        <end position="1017"/>
    </location>
</feature>
<dbReference type="PRINTS" id="PR00622">
    <property type="entry name" value="HISTONEH3"/>
</dbReference>
<feature type="region of interest" description="Disordered" evidence="2">
    <location>
        <begin position="994"/>
        <end position="1030"/>
    </location>
</feature>
<feature type="region of interest" description="Disordered" evidence="2">
    <location>
        <begin position="913"/>
        <end position="948"/>
    </location>
</feature>
<dbReference type="OrthoDB" id="420022at2759"/>
<dbReference type="Proteomes" id="UP000265515">
    <property type="component" value="Unassembled WGS sequence"/>
</dbReference>
<dbReference type="InterPro" id="IPR007125">
    <property type="entry name" value="H2A/H2B/H3"/>
</dbReference>
<feature type="compositionally biased region" description="Low complexity" evidence="2">
    <location>
        <begin position="930"/>
        <end position="940"/>
    </location>
</feature>
<organism evidence="4 5">
    <name type="scientific">Chara braunii</name>
    <name type="common">Braun's stonewort</name>
    <dbReference type="NCBI Taxonomy" id="69332"/>
    <lineage>
        <taxon>Eukaryota</taxon>
        <taxon>Viridiplantae</taxon>
        <taxon>Streptophyta</taxon>
        <taxon>Charophyceae</taxon>
        <taxon>Charales</taxon>
        <taxon>Characeae</taxon>
        <taxon>Chara</taxon>
    </lineage>
</organism>
<feature type="compositionally biased region" description="Basic residues" evidence="2">
    <location>
        <begin position="1018"/>
        <end position="1028"/>
    </location>
</feature>
<name>A0A388KYN9_CHABU</name>
<dbReference type="Pfam" id="PF00125">
    <property type="entry name" value="Histone"/>
    <property type="match status" value="1"/>
</dbReference>
<reference evidence="4 5" key="1">
    <citation type="journal article" date="2018" name="Cell">
        <title>The Chara Genome: Secondary Complexity and Implications for Plant Terrestrialization.</title>
        <authorList>
            <person name="Nishiyama T."/>
            <person name="Sakayama H."/>
            <person name="Vries J.D."/>
            <person name="Buschmann H."/>
            <person name="Saint-Marcoux D."/>
            <person name="Ullrich K.K."/>
            <person name="Haas F.B."/>
            <person name="Vanderstraeten L."/>
            <person name="Becker D."/>
            <person name="Lang D."/>
            <person name="Vosolsobe S."/>
            <person name="Rombauts S."/>
            <person name="Wilhelmsson P.K.I."/>
            <person name="Janitza P."/>
            <person name="Kern R."/>
            <person name="Heyl A."/>
            <person name="Rumpler F."/>
            <person name="Villalobos L.I.A.C."/>
            <person name="Clay J.M."/>
            <person name="Skokan R."/>
            <person name="Toyoda A."/>
            <person name="Suzuki Y."/>
            <person name="Kagoshima H."/>
            <person name="Schijlen E."/>
            <person name="Tajeshwar N."/>
            <person name="Catarino B."/>
            <person name="Hetherington A.J."/>
            <person name="Saltykova A."/>
            <person name="Bonnot C."/>
            <person name="Breuninger H."/>
            <person name="Symeonidi A."/>
            <person name="Radhakrishnan G.V."/>
            <person name="Van Nieuwerburgh F."/>
            <person name="Deforce D."/>
            <person name="Chang C."/>
            <person name="Karol K.G."/>
            <person name="Hedrich R."/>
            <person name="Ulvskov P."/>
            <person name="Glockner G."/>
            <person name="Delwiche C.F."/>
            <person name="Petrasek J."/>
            <person name="Van de Peer Y."/>
            <person name="Friml J."/>
            <person name="Beilby M."/>
            <person name="Dolan L."/>
            <person name="Kohara Y."/>
            <person name="Sugano S."/>
            <person name="Fujiyama A."/>
            <person name="Delaux P.-M."/>
            <person name="Quint M."/>
            <person name="TheiBen G."/>
            <person name="Hagemann M."/>
            <person name="Harholt J."/>
            <person name="Dunand C."/>
            <person name="Zachgo S."/>
            <person name="Langdale J."/>
            <person name="Maumus F."/>
            <person name="Straeten D.V.D."/>
            <person name="Gould S.B."/>
            <person name="Rensing S.A."/>
        </authorList>
    </citation>
    <scope>NUCLEOTIDE SEQUENCE [LARGE SCALE GENOMIC DNA]</scope>
    <source>
        <strain evidence="4 5">S276</strain>
    </source>
</reference>
<feature type="compositionally biased region" description="Basic and acidic residues" evidence="2">
    <location>
        <begin position="1116"/>
        <end position="1125"/>
    </location>
</feature>
<keyword evidence="5" id="KW-1185">Reference proteome</keyword>
<dbReference type="STRING" id="69332.A0A388KYN9"/>
<proteinExistence type="inferred from homology"/>
<dbReference type="Gramene" id="GBG75176">
    <property type="protein sequence ID" value="GBG75176"/>
    <property type="gene ID" value="CBR_g19689"/>
</dbReference>
<feature type="compositionally biased region" description="Acidic residues" evidence="2">
    <location>
        <begin position="916"/>
        <end position="927"/>
    </location>
</feature>
<comment type="similarity">
    <text evidence="1">Belongs to the histone H3 family.</text>
</comment>
<gene>
    <name evidence="4" type="ORF">CBR_g19689</name>
</gene>
<dbReference type="GO" id="GO:0000786">
    <property type="term" value="C:nucleosome"/>
    <property type="evidence" value="ECO:0007669"/>
    <property type="project" value="InterPro"/>
</dbReference>
<feature type="region of interest" description="Disordered" evidence="2">
    <location>
        <begin position="428"/>
        <end position="487"/>
    </location>
</feature>
<evidence type="ECO:0000259" key="3">
    <source>
        <dbReference type="Pfam" id="PF00125"/>
    </source>
</evidence>
<feature type="domain" description="Core Histone H2A/H2B/H3" evidence="3">
    <location>
        <begin position="489"/>
        <end position="573"/>
    </location>
</feature>
<accession>A0A388KYN9</accession>
<feature type="compositionally biased region" description="Acidic residues" evidence="2">
    <location>
        <begin position="1069"/>
        <end position="1079"/>
    </location>
</feature>
<dbReference type="GO" id="GO:0030527">
    <property type="term" value="F:structural constituent of chromatin"/>
    <property type="evidence" value="ECO:0007669"/>
    <property type="project" value="InterPro"/>
</dbReference>
<dbReference type="SUPFAM" id="SSF47113">
    <property type="entry name" value="Histone-fold"/>
    <property type="match status" value="1"/>
</dbReference>
<feature type="region of interest" description="Disordered" evidence="2">
    <location>
        <begin position="43"/>
        <end position="65"/>
    </location>
</feature>
<evidence type="ECO:0000256" key="1">
    <source>
        <dbReference type="ARBA" id="ARBA00010343"/>
    </source>
</evidence>
<dbReference type="Gene3D" id="1.10.20.10">
    <property type="entry name" value="Histone, subunit A"/>
    <property type="match status" value="1"/>
</dbReference>
<dbReference type="PROSITE" id="PS00959">
    <property type="entry name" value="HISTONE_H3_2"/>
    <property type="match status" value="1"/>
</dbReference>
<dbReference type="GO" id="GO:0046982">
    <property type="term" value="F:protein heterodimerization activity"/>
    <property type="evidence" value="ECO:0007669"/>
    <property type="project" value="InterPro"/>
</dbReference>
<evidence type="ECO:0000256" key="2">
    <source>
        <dbReference type="SAM" id="MobiDB-lite"/>
    </source>
</evidence>
<feature type="compositionally biased region" description="Basic and acidic residues" evidence="2">
    <location>
        <begin position="1059"/>
        <end position="1068"/>
    </location>
</feature>
<dbReference type="AlphaFoldDB" id="A0A388KYN9"/>
<comment type="caution">
    <text evidence="4">The sequence shown here is derived from an EMBL/GenBank/DDBJ whole genome shotgun (WGS) entry which is preliminary data.</text>
</comment>
<feature type="region of interest" description="Disordered" evidence="2">
    <location>
        <begin position="1043"/>
        <end position="1154"/>
    </location>
</feature>
<sequence>MATEDILKGFADGSKEGNSAGGNIADCAEVFATICAQTAEMMGDGDETENDAGGSTCETETAGEEREEGEFRLNDFLYDSFDCGKAWVIGGNDATGSTACHESDARRDPRWCWVSCVIPIPCGHVRMMMRDAMENVWSTHYVNDNFSFRHLDREVSEDEKKAMACNTHTAGCFFPPLRNPVNSEVVEGNVFTGEDGSTYTHARGQEATYDGVCSQIWDHVTMRSDVLSAMDIEARVIPEGQLQQHMAPEKYGYRANWVPGCLHLAVVDGKVTMAARLQSGHWFPLGWMHAGIVEHWQFLVVLTRVSIFNVNVKDHVLVVEHAKRCWEKIREEERQMVCAGYDSMADQGMWSMVEGSCTAQEHGYGENRYMAHIRRRHGCTTVPGWVPVVCPMTYEHGVDVTMRFKDPLGHPCGPGRVGGCFAAQGDMARPSDVAMSQSPGKKKKCTPGPPRGQTSASRKKVNPKAVPGTGDTAGARTQVPRRRRRQGMTTLSEIRKLQRSTDLCLAFRPFLRLVREVVERDIAPGISVRFQMTAVRALMEVAEAYLVANFENTNEVAIHSKRVTIQVRDTRQVDRLSKPRWVEKYQEVMKYAKEGVHYNGDSELSLLQDTVPRYFIVAVDMRSTIMANDEGWVKARTLLQRFRESPHVRVDNDVEDSAYSLKGVVQWICSEGMCEEGDMDMTMQQTGRTYTPANLGKLLGTAARNGGMLVDGSKEELKSGAAEILVLSRINNITQTPPQDFQDVPVIVADGVEYILLDQLVDFMKKSDDDRNVIHEALHEVTEFALQGQDLIEFVSAITEDKIISGRPLWGELLSAALERLGLASCDVQRQREREEGWKVMTTKINLAIIPENGQTSASQESITSMAVDVPLMQTATREQLVCCDIFNAFTMEKEQCDRGFEEADLPSCCAKYTDSAEEEDEEEDEGALSSDVEVSGSDVSSDEEDEEHDVYYDLKGAGGQVTKGWAHAILRLARAFPDPHKVLRVVMKGATPDGALHVENRPPKALEKRSREDGMSKVHHRTKKRITYKKDRMVEMIDLRASDDVHSAAREEAEEEHDQSISEKSDGEENEATSDEGGDSQTSDGHSRDTHDADDEDARNNDGTTQDEGGDGADEGNRSADRRRSYPSPGRTRRTREPESGGEGGAADAPSIDRQLMRHDNAVKKGKQNVLNLFLLHNDYVVTAQSDDRCHSDELTVETACRIWQVQKWVRNAEFLILFYAL</sequence>
<evidence type="ECO:0000313" key="4">
    <source>
        <dbReference type="EMBL" id="GBG75176.1"/>
    </source>
</evidence>
<dbReference type="EMBL" id="BFEA01000219">
    <property type="protein sequence ID" value="GBG75176.1"/>
    <property type="molecule type" value="Genomic_DNA"/>
</dbReference>